<name>A0A392QYA1_9FABA</name>
<proteinExistence type="predicted"/>
<dbReference type="AlphaFoldDB" id="A0A392QYA1"/>
<evidence type="ECO:0000313" key="2">
    <source>
        <dbReference type="Proteomes" id="UP000265520"/>
    </source>
</evidence>
<comment type="caution">
    <text evidence="1">The sequence shown here is derived from an EMBL/GenBank/DDBJ whole genome shotgun (WGS) entry which is preliminary data.</text>
</comment>
<sequence length="87" mass="9990">MENRMVSGFYASRVFMWRDTQLNKAAPKMSFWKLRVAQGYLARRAVHSTAGGVRSGSCASRRLVWRGAIEKFKKDTRNGYLCVAQDR</sequence>
<protein>
    <submittedName>
        <fullName evidence="1">Uncharacterized protein</fullName>
    </submittedName>
</protein>
<organism evidence="1 2">
    <name type="scientific">Trifolium medium</name>
    <dbReference type="NCBI Taxonomy" id="97028"/>
    <lineage>
        <taxon>Eukaryota</taxon>
        <taxon>Viridiplantae</taxon>
        <taxon>Streptophyta</taxon>
        <taxon>Embryophyta</taxon>
        <taxon>Tracheophyta</taxon>
        <taxon>Spermatophyta</taxon>
        <taxon>Magnoliopsida</taxon>
        <taxon>eudicotyledons</taxon>
        <taxon>Gunneridae</taxon>
        <taxon>Pentapetalae</taxon>
        <taxon>rosids</taxon>
        <taxon>fabids</taxon>
        <taxon>Fabales</taxon>
        <taxon>Fabaceae</taxon>
        <taxon>Papilionoideae</taxon>
        <taxon>50 kb inversion clade</taxon>
        <taxon>NPAAA clade</taxon>
        <taxon>Hologalegina</taxon>
        <taxon>IRL clade</taxon>
        <taxon>Trifolieae</taxon>
        <taxon>Trifolium</taxon>
    </lineage>
</organism>
<evidence type="ECO:0000313" key="1">
    <source>
        <dbReference type="EMBL" id="MCI29278.1"/>
    </source>
</evidence>
<keyword evidence="2" id="KW-1185">Reference proteome</keyword>
<dbReference type="EMBL" id="LXQA010171409">
    <property type="protein sequence ID" value="MCI29278.1"/>
    <property type="molecule type" value="Genomic_DNA"/>
</dbReference>
<dbReference type="Proteomes" id="UP000265520">
    <property type="component" value="Unassembled WGS sequence"/>
</dbReference>
<reference evidence="1 2" key="1">
    <citation type="journal article" date="2018" name="Front. Plant Sci.">
        <title>Red Clover (Trifolium pratense) and Zigzag Clover (T. medium) - A Picture of Genomic Similarities and Differences.</title>
        <authorList>
            <person name="Dluhosova J."/>
            <person name="Istvanek J."/>
            <person name="Nedelnik J."/>
            <person name="Repkova J."/>
        </authorList>
    </citation>
    <scope>NUCLEOTIDE SEQUENCE [LARGE SCALE GENOMIC DNA]</scope>
    <source>
        <strain evidence="2">cv. 10/8</strain>
        <tissue evidence="1">Leaf</tissue>
    </source>
</reference>
<accession>A0A392QYA1</accession>